<keyword evidence="2" id="KW-1185">Reference proteome</keyword>
<evidence type="ECO:0000313" key="1">
    <source>
        <dbReference type="EMBL" id="MDT2760789.1"/>
    </source>
</evidence>
<name>A0ABU3FDM8_9ENTE</name>
<evidence type="ECO:0000313" key="2">
    <source>
        <dbReference type="Proteomes" id="UP001181046"/>
    </source>
</evidence>
<sequence length="125" mass="14287">MAELNIRQDRFLKALLECASIDEACRKAGINRTTGYKYLKDQDFMNEYRTLRREAMQQVTARLQKASEEAVAVLTEVMNDKEAPHASRVTSAKNVLDVAYRSLELDDYQKEIEEIKSIIGRGQDG</sequence>
<protein>
    <submittedName>
        <fullName evidence="1">Phage replication protein</fullName>
    </submittedName>
</protein>
<comment type="caution">
    <text evidence="1">The sequence shown here is derived from an EMBL/GenBank/DDBJ whole genome shotgun (WGS) entry which is preliminary data.</text>
</comment>
<reference evidence="1" key="1">
    <citation type="submission" date="2023-03" db="EMBL/GenBank/DDBJ databases">
        <authorList>
            <person name="Shen W."/>
            <person name="Cai J."/>
        </authorList>
    </citation>
    <scope>NUCLEOTIDE SEQUENCE</scope>
    <source>
        <strain evidence="1">P66-3</strain>
    </source>
</reference>
<gene>
    <name evidence="1" type="ORF">P7H27_13620</name>
</gene>
<dbReference type="EMBL" id="JARQAJ010000016">
    <property type="protein sequence ID" value="MDT2760789.1"/>
    <property type="molecule type" value="Genomic_DNA"/>
</dbReference>
<organism evidence="1 2">
    <name type="scientific">Enterococcus xiangfangensis</name>
    <dbReference type="NCBI Taxonomy" id="1296537"/>
    <lineage>
        <taxon>Bacteria</taxon>
        <taxon>Bacillati</taxon>
        <taxon>Bacillota</taxon>
        <taxon>Bacilli</taxon>
        <taxon>Lactobacillales</taxon>
        <taxon>Enterococcaceae</taxon>
        <taxon>Enterococcus</taxon>
    </lineage>
</organism>
<proteinExistence type="predicted"/>
<dbReference type="RefSeq" id="WP_311830594.1">
    <property type="nucleotide sequence ID" value="NZ_JARQAJ010000016.1"/>
</dbReference>
<dbReference type="Proteomes" id="UP001181046">
    <property type="component" value="Unassembled WGS sequence"/>
</dbReference>
<accession>A0ABU3FDM8</accession>
<dbReference type="Gene3D" id="1.10.10.60">
    <property type="entry name" value="Homeodomain-like"/>
    <property type="match status" value="1"/>
</dbReference>